<feature type="region of interest" description="Disordered" evidence="1">
    <location>
        <begin position="914"/>
        <end position="985"/>
    </location>
</feature>
<feature type="compositionally biased region" description="Low complexity" evidence="1">
    <location>
        <begin position="1056"/>
        <end position="1067"/>
    </location>
</feature>
<feature type="compositionally biased region" description="Polar residues" evidence="1">
    <location>
        <begin position="1"/>
        <end position="12"/>
    </location>
</feature>
<dbReference type="AlphaFoldDB" id="A0A8J8WKA7"/>
<dbReference type="Proteomes" id="UP000631181">
    <property type="component" value="Unassembled WGS sequence"/>
</dbReference>
<feature type="compositionally biased region" description="Basic and acidic residues" evidence="1">
    <location>
        <begin position="555"/>
        <end position="564"/>
    </location>
</feature>
<sequence>MSITSRSQSSSPDILGPPGDAEYLISSPIKPFSGRQSWLSPAITKRHKTPAKRRRMTLSPTRSAHSIRFDDVLLPGSPAMKLDGYQKSLSPDKLLAQDGNVSPWRIRVTLEATQDGEDAASAMSSRKRPRPTTVTTMVPLKDEGTPMKRGTPVKRRIRLNDSETHPHNGSPWPRIMGDDAPGSIGVTPKRRPGRPRKNTPRPQLQSTSMFSDELGNENTPGAEPMSQNYSPMDLTTDASANPDRMWSPMNMSTDGDYESGPLTTNDLPVTEVPGSSTANLNTRQDIAGPRDYGRRSYDTPVISATEHHFLDDDNDIHSTPSKIPTPTRERLGSSTLSSHHAGGTVSPRTYPTPTPTSSLADEDTQAQDPVTLVNGSSHQTDSAHERQQPSAVDPTDEHEEFDSIMESEGFTMVSLDTLPSAKQYGIGSSTKPESEAGTTQGSGRIGDRLKRKLPGRIESLRGGAQTVKRPSPLSEAITSMQVSPRIEYPEIRPETRQRDSEVSYPNLPQTRSPEGPRSDDLRAGREAAQNINVKRTLEYGPQPETVDADEEDDVFLQHDDEERHHWPHQIGRRHNSQEWEDASAENLPPQTKLQDRDEAQAVPNSLHQVESPRPDTNTARASREREWQRERERVSHQARDPVNSGKFISVESDEPMPQEAPSKYSAPESKNLKRSEERRSRTPLREELANNDPLSDQFRPDEEFATFPLTQPVSQGVERSIESPEYEDDENDEEDEEEDIWRVDDFSPKVSKPLGSQSRQDPRPVTEDEDLVHDDDDDDGDIWQQEARDQSNISHPSEKQAQPDVVQRSPGLWREAGEHAPAQESRSSSSPVYVTIEHHDGTHPVPTHIRKLRDQNVDLSALLAHEETPNRANYYNGTSTPREMLNRRLVAPLQSAMKSASSARKVGQRVRLQPMPQSSPHIGSDAEFSCSPAFKPNVSRHDEDTHGFEVGPDPAREATDRSENSAAATPRPMHRSHQSAEESTWFQQITSLTPRWLKAPDQDEEDSSSSNAASQDDPDSEFEHHDDQTETSEAKTGQSIHGPAGQLPVSDRSNQSLSRSLRDSASSPPKDPRDHVSSAEPNEARASSQSGQGTSSGVDSRAAPEGARVAGDREQVDRDQDLNDQHQLKRRSRPLSTFGYFSDEHYKALQRLYQMAKRAPERFSYHKAAGRTEIIGDWIWTSDGLHGVPITELQFAIIDRFVHDLSRADVEYGGSGRVEWTEADLHRRLISIIIGEQIRENQKAKTARAGSVDTWR</sequence>
<feature type="compositionally biased region" description="Polar residues" evidence="1">
    <location>
        <begin position="271"/>
        <end position="284"/>
    </location>
</feature>
<feature type="compositionally biased region" description="Polar residues" evidence="1">
    <location>
        <begin position="200"/>
        <end position="210"/>
    </location>
</feature>
<feature type="compositionally biased region" description="Low complexity" evidence="1">
    <location>
        <begin position="346"/>
        <end position="358"/>
    </location>
</feature>
<feature type="region of interest" description="Disordered" evidence="1">
    <location>
        <begin position="136"/>
        <end position="238"/>
    </location>
</feature>
<reference evidence="2" key="1">
    <citation type="journal article" date="2020" name="Front. Microbiol.">
        <title>Gene regulatory networks of Penicillium echinulatum 2HH and Penicillium oxalicum 114-2 inferred by a computational biology approach.</title>
        <authorList>
            <person name="Lenz A.R."/>
            <person name="Galan-Vasquez E."/>
            <person name="Balbinot E."/>
            <person name="De Abreu F.P."/>
            <person name="De Oliveira N.S."/>
            <person name="Da Rosa L.O."/>
            <person name="De Avila E Silva S."/>
            <person name="Camassola M."/>
            <person name="Dillon A.J.P."/>
            <person name="Perez-Rueda E."/>
        </authorList>
    </citation>
    <scope>NUCLEOTIDE SEQUENCE</scope>
    <source>
        <strain evidence="2">S1M29</strain>
    </source>
</reference>
<name>A0A8J8WKA7_9EURO</name>
<feature type="compositionally biased region" description="Basic residues" evidence="1">
    <location>
        <begin position="188"/>
        <end position="199"/>
    </location>
</feature>
<feature type="compositionally biased region" description="Basic residues" evidence="1">
    <location>
        <begin position="44"/>
        <end position="56"/>
    </location>
</feature>
<feature type="compositionally biased region" description="Basic and acidic residues" evidence="1">
    <location>
        <begin position="621"/>
        <end position="639"/>
    </location>
</feature>
<feature type="region of interest" description="Disordered" evidence="1">
    <location>
        <begin position="32"/>
        <end position="64"/>
    </location>
</feature>
<evidence type="ECO:0008006" key="4">
    <source>
        <dbReference type="Google" id="ProtNLM"/>
    </source>
</evidence>
<feature type="compositionally biased region" description="Acidic residues" evidence="1">
    <location>
        <begin position="724"/>
        <end position="739"/>
    </location>
</feature>
<protein>
    <recommendedName>
        <fullName evidence="4">AT DNA binding protein</fullName>
    </recommendedName>
</protein>
<organism evidence="2 3">
    <name type="scientific">Penicillium ucsense</name>
    <dbReference type="NCBI Taxonomy" id="2839758"/>
    <lineage>
        <taxon>Eukaryota</taxon>
        <taxon>Fungi</taxon>
        <taxon>Dikarya</taxon>
        <taxon>Ascomycota</taxon>
        <taxon>Pezizomycotina</taxon>
        <taxon>Eurotiomycetes</taxon>
        <taxon>Eurotiomycetidae</taxon>
        <taxon>Eurotiales</taxon>
        <taxon>Aspergillaceae</taxon>
        <taxon>Penicillium</taxon>
    </lineage>
</organism>
<comment type="caution">
    <text evidence="2">The sequence shown here is derived from an EMBL/GenBank/DDBJ whole genome shotgun (WGS) entry which is preliminary data.</text>
</comment>
<feature type="region of interest" description="Disordered" evidence="1">
    <location>
        <begin position="1"/>
        <end position="20"/>
    </location>
</feature>
<feature type="region of interest" description="Disordered" evidence="1">
    <location>
        <begin position="271"/>
        <end position="295"/>
    </location>
</feature>
<feature type="compositionally biased region" description="Polar residues" evidence="1">
    <location>
        <begin position="602"/>
        <end position="619"/>
    </location>
</feature>
<dbReference type="EMBL" id="WIWV01000003">
    <property type="protein sequence ID" value="KAF7719774.1"/>
    <property type="molecule type" value="Genomic_DNA"/>
</dbReference>
<dbReference type="OrthoDB" id="3946221at2759"/>
<keyword evidence="3" id="KW-1185">Reference proteome</keyword>
<feature type="compositionally biased region" description="Basic and acidic residues" evidence="1">
    <location>
        <begin position="670"/>
        <end position="688"/>
    </location>
</feature>
<feature type="compositionally biased region" description="Basic and acidic residues" evidence="1">
    <location>
        <begin position="487"/>
        <end position="501"/>
    </location>
</feature>
<feature type="compositionally biased region" description="Basic residues" evidence="1">
    <location>
        <begin position="565"/>
        <end position="574"/>
    </location>
</feature>
<accession>A0A8J8WKA7</accession>
<proteinExistence type="predicted"/>
<feature type="region of interest" description="Disordered" evidence="1">
    <location>
        <begin position="308"/>
        <end position="400"/>
    </location>
</feature>
<feature type="region of interest" description="Disordered" evidence="1">
    <location>
        <begin position="997"/>
        <end position="1129"/>
    </location>
</feature>
<evidence type="ECO:0000313" key="2">
    <source>
        <dbReference type="EMBL" id="KAF7719774.1"/>
    </source>
</evidence>
<feature type="compositionally biased region" description="Low complexity" evidence="1">
    <location>
        <begin position="1087"/>
        <end position="1097"/>
    </location>
</feature>
<feature type="compositionally biased region" description="Acidic residues" evidence="1">
    <location>
        <begin position="767"/>
        <end position="781"/>
    </location>
</feature>
<feature type="compositionally biased region" description="Basic and acidic residues" evidence="1">
    <location>
        <begin position="514"/>
        <end position="525"/>
    </location>
</feature>
<feature type="compositionally biased region" description="Polar residues" evidence="1">
    <location>
        <begin position="426"/>
        <end position="442"/>
    </location>
</feature>
<feature type="region of interest" description="Disordered" evidence="1">
    <location>
        <begin position="422"/>
        <end position="831"/>
    </location>
</feature>
<feature type="compositionally biased region" description="Basic and acidic residues" evidence="1">
    <location>
        <begin position="1110"/>
        <end position="1127"/>
    </location>
</feature>
<evidence type="ECO:0000256" key="1">
    <source>
        <dbReference type="SAM" id="MobiDB-lite"/>
    </source>
</evidence>
<gene>
    <name evidence="2" type="ORF">PECM_004557</name>
</gene>
<evidence type="ECO:0000313" key="3">
    <source>
        <dbReference type="Proteomes" id="UP000631181"/>
    </source>
</evidence>
<feature type="compositionally biased region" description="Basic and acidic residues" evidence="1">
    <location>
        <begin position="954"/>
        <end position="963"/>
    </location>
</feature>